<comment type="caution">
    <text evidence="1">The sequence shown here is derived from an EMBL/GenBank/DDBJ whole genome shotgun (WGS) entry which is preliminary data.</text>
</comment>
<organism evidence="1 2">
    <name type="scientific">Peronosclerospora sorghi</name>
    <dbReference type="NCBI Taxonomy" id="230839"/>
    <lineage>
        <taxon>Eukaryota</taxon>
        <taxon>Sar</taxon>
        <taxon>Stramenopiles</taxon>
        <taxon>Oomycota</taxon>
        <taxon>Peronosporomycetes</taxon>
        <taxon>Peronosporales</taxon>
        <taxon>Peronosporaceae</taxon>
        <taxon>Peronosclerospora</taxon>
    </lineage>
</organism>
<evidence type="ECO:0000313" key="1">
    <source>
        <dbReference type="EMBL" id="KAI9921122.1"/>
    </source>
</evidence>
<dbReference type="EMBL" id="CM047580">
    <property type="protein sequence ID" value="KAI9921122.1"/>
    <property type="molecule type" value="Genomic_DNA"/>
</dbReference>
<proteinExistence type="predicted"/>
<protein>
    <submittedName>
        <fullName evidence="1">Uncharacterized protein</fullName>
    </submittedName>
</protein>
<evidence type="ECO:0000313" key="2">
    <source>
        <dbReference type="Proteomes" id="UP001163321"/>
    </source>
</evidence>
<gene>
    <name evidence="1" type="ORF">PsorP6_002653</name>
</gene>
<keyword evidence="2" id="KW-1185">Reference proteome</keyword>
<sequence length="288" mass="32336">MNRMRDEGDDELDENFLHADIPNTFRELRACMTCSLIKTFTQFYDTGCENCNFLQMADNRQRVAECTSAYFEGVFYCIRMIAMMQPKESWVAKWQRIVRLIPGIYAVSVSGELPESIKRFLEDRNIPYRLSRWRKPNDFLGAGKALASVGIDEPVMLFLDKFDSFCNLEYVGVNDELRLGRDDVSTLEADAAEIENVEVSNDEAKLDGNSPAGLLGDVSCSRGRKKDPDGLLILFGVAIDFFCKLELAMVIFDCCSDMTGLLGVSTSTANSWVILDLLSLGDLRDSGE</sequence>
<accession>A0ACC0WRA7</accession>
<name>A0ACC0WRA7_9STRA</name>
<dbReference type="Proteomes" id="UP001163321">
    <property type="component" value="Chromosome 1"/>
</dbReference>
<reference evidence="1 2" key="1">
    <citation type="journal article" date="2022" name="bioRxiv">
        <title>The genome of the oomycete Peronosclerospora sorghi, a cosmopolitan pathogen of maize and sorghum, is inflated with dispersed pseudogenes.</title>
        <authorList>
            <person name="Fletcher K."/>
            <person name="Martin F."/>
            <person name="Isakeit T."/>
            <person name="Cavanaugh K."/>
            <person name="Magill C."/>
            <person name="Michelmore R."/>
        </authorList>
    </citation>
    <scope>NUCLEOTIDE SEQUENCE [LARGE SCALE GENOMIC DNA]</scope>
    <source>
        <strain evidence="1">P6</strain>
    </source>
</reference>